<reference evidence="2 5" key="1">
    <citation type="submission" date="2019-02" db="EMBL/GenBank/DDBJ databases">
        <authorList>
            <consortium name="GenomeTrakr: Next Generation Sequencing Network for Food Pathogen Tracability"/>
        </authorList>
    </citation>
    <scope>NUCLEOTIDE SEQUENCE [LARGE SCALE GENOMIC DNA]</scope>
    <source>
        <strain evidence="2 5">FDA00013853</strain>
        <strain evidence="3 6">FLAG-38921</strain>
    </source>
</reference>
<evidence type="ECO:0000313" key="5">
    <source>
        <dbReference type="Proteomes" id="UP000344343"/>
    </source>
</evidence>
<dbReference type="PROSITE" id="PS50943">
    <property type="entry name" value="HTH_CROC1"/>
    <property type="match status" value="1"/>
</dbReference>
<accession>A0A476Q8E0</accession>
<dbReference type="SMART" id="SM00530">
    <property type="entry name" value="HTH_XRE"/>
    <property type="match status" value="1"/>
</dbReference>
<dbReference type="InterPro" id="IPR010982">
    <property type="entry name" value="Lambda_DNA-bd_dom_sf"/>
</dbReference>
<dbReference type="RefSeq" id="WP_064034169.1">
    <property type="nucleotide sequence ID" value="NZ_CP011345.1"/>
</dbReference>
<dbReference type="InterPro" id="IPR001387">
    <property type="entry name" value="Cro/C1-type_HTH"/>
</dbReference>
<dbReference type="SUPFAM" id="SSF47413">
    <property type="entry name" value="lambda repressor-like DNA-binding domains"/>
    <property type="match status" value="1"/>
</dbReference>
<evidence type="ECO:0000313" key="3">
    <source>
        <dbReference type="EMBL" id="EAG6170548.1"/>
    </source>
</evidence>
<dbReference type="Pfam" id="PF13443">
    <property type="entry name" value="HTH_26"/>
    <property type="match status" value="1"/>
</dbReference>
<evidence type="ECO:0000313" key="6">
    <source>
        <dbReference type="Proteomes" id="UP000566721"/>
    </source>
</evidence>
<dbReference type="EMBL" id="AAANYR010000008">
    <property type="protein sequence ID" value="EAD5787551.1"/>
    <property type="molecule type" value="Genomic_DNA"/>
</dbReference>
<dbReference type="EMBL" id="AABCVX010000020">
    <property type="protein sequence ID" value="EAG6170775.1"/>
    <property type="molecule type" value="Genomic_DNA"/>
</dbReference>
<gene>
    <name evidence="3" type="ORF">DCT16_14300</name>
    <name evidence="4" type="ORF">DCT16_15485</name>
    <name evidence="2" type="ORF">EX365_13375</name>
</gene>
<comment type="caution">
    <text evidence="2">The sequence shown here is derived from an EMBL/GenBank/DDBJ whole genome shotgun (WGS) entry which is preliminary data.</text>
</comment>
<dbReference type="Gene3D" id="1.10.260.40">
    <property type="entry name" value="lambda repressor-like DNA-binding domains"/>
    <property type="match status" value="1"/>
</dbReference>
<name>A0A476Q8E0_LISMN</name>
<evidence type="ECO:0000259" key="1">
    <source>
        <dbReference type="PROSITE" id="PS50943"/>
    </source>
</evidence>
<dbReference type="Proteomes" id="UP000566721">
    <property type="component" value="Unassembled WGS sequence"/>
</dbReference>
<evidence type="ECO:0000313" key="2">
    <source>
        <dbReference type="EMBL" id="EAD5787551.1"/>
    </source>
</evidence>
<sequence length="67" mass="7484">MLSYKKLWKLLIDKDLSKKQLAELAGVSQYTVNKLNRGETVTTETLVKICIALKCDIGDICEVIING</sequence>
<dbReference type="GO" id="GO:0003677">
    <property type="term" value="F:DNA binding"/>
    <property type="evidence" value="ECO:0007669"/>
    <property type="project" value="InterPro"/>
</dbReference>
<dbReference type="AlphaFoldDB" id="A0A476Q8E0"/>
<dbReference type="Proteomes" id="UP000344343">
    <property type="component" value="Unassembled WGS sequence"/>
</dbReference>
<proteinExistence type="predicted"/>
<dbReference type="CDD" id="cd00093">
    <property type="entry name" value="HTH_XRE"/>
    <property type="match status" value="1"/>
</dbReference>
<evidence type="ECO:0000313" key="4">
    <source>
        <dbReference type="EMBL" id="EAG6170775.1"/>
    </source>
</evidence>
<protein>
    <submittedName>
        <fullName evidence="2">XRE family transcriptional regulator</fullName>
    </submittedName>
</protein>
<feature type="domain" description="HTH cro/C1-type" evidence="1">
    <location>
        <begin position="7"/>
        <end position="60"/>
    </location>
</feature>
<organism evidence="2 5">
    <name type="scientific">Listeria monocytogenes</name>
    <dbReference type="NCBI Taxonomy" id="1639"/>
    <lineage>
        <taxon>Bacteria</taxon>
        <taxon>Bacillati</taxon>
        <taxon>Bacillota</taxon>
        <taxon>Bacilli</taxon>
        <taxon>Bacillales</taxon>
        <taxon>Listeriaceae</taxon>
        <taxon>Listeria</taxon>
    </lineage>
</organism>
<dbReference type="EMBL" id="AABCVX010000008">
    <property type="protein sequence ID" value="EAG6170548.1"/>
    <property type="molecule type" value="Genomic_DNA"/>
</dbReference>